<evidence type="ECO:0000256" key="3">
    <source>
        <dbReference type="ARBA" id="ARBA00012054"/>
    </source>
</evidence>
<dbReference type="Proteomes" id="UP000283946">
    <property type="component" value="Chromosome"/>
</dbReference>
<dbReference type="SUPFAM" id="SSF52540">
    <property type="entry name" value="P-loop containing nucleoside triphosphate hydrolases"/>
    <property type="match status" value="1"/>
</dbReference>
<evidence type="ECO:0000313" key="12">
    <source>
        <dbReference type="Proteomes" id="UP000283946"/>
    </source>
</evidence>
<dbReference type="RefSeq" id="WP_104264052.1">
    <property type="nucleotide sequence ID" value="NZ_CP028130.1"/>
</dbReference>
<evidence type="ECO:0000256" key="6">
    <source>
        <dbReference type="ARBA" id="ARBA00022777"/>
    </source>
</evidence>
<name>A0AAD1EL85_9MICO</name>
<dbReference type="GO" id="GO:0005737">
    <property type="term" value="C:cytoplasm"/>
    <property type="evidence" value="ECO:0007669"/>
    <property type="project" value="TreeGrafter"/>
</dbReference>
<evidence type="ECO:0000313" key="11">
    <source>
        <dbReference type="EMBL" id="AZZ54822.1"/>
    </source>
</evidence>
<dbReference type="NCBIfam" id="TIGR01313">
    <property type="entry name" value="therm_gnt_kin"/>
    <property type="match status" value="1"/>
</dbReference>
<accession>A0AAD1EL85</accession>
<dbReference type="InterPro" id="IPR006001">
    <property type="entry name" value="Therm_gnt_kin"/>
</dbReference>
<dbReference type="KEGG" id="ria:C7V51_02180"/>
<keyword evidence="4 10" id="KW-0808">Transferase</keyword>
<dbReference type="Gene3D" id="3.40.50.300">
    <property type="entry name" value="P-loop containing nucleotide triphosphate hydrolases"/>
    <property type="match status" value="1"/>
</dbReference>
<keyword evidence="8" id="KW-0311">Gluconate utilization</keyword>
<keyword evidence="5 10" id="KW-0547">Nucleotide-binding</keyword>
<keyword evidence="6 10" id="KW-0418">Kinase</keyword>
<evidence type="ECO:0000256" key="4">
    <source>
        <dbReference type="ARBA" id="ARBA00022679"/>
    </source>
</evidence>
<organism evidence="11 12">
    <name type="scientific">Rathayibacter iranicus</name>
    <dbReference type="NCBI Taxonomy" id="59737"/>
    <lineage>
        <taxon>Bacteria</taxon>
        <taxon>Bacillati</taxon>
        <taxon>Actinomycetota</taxon>
        <taxon>Actinomycetes</taxon>
        <taxon>Micrococcales</taxon>
        <taxon>Microbacteriaceae</taxon>
        <taxon>Rathayibacter</taxon>
    </lineage>
</organism>
<evidence type="ECO:0000256" key="1">
    <source>
        <dbReference type="ARBA" id="ARBA00004761"/>
    </source>
</evidence>
<keyword evidence="7 10" id="KW-0067">ATP-binding</keyword>
<dbReference type="Pfam" id="PF13671">
    <property type="entry name" value="AAA_33"/>
    <property type="match status" value="1"/>
</dbReference>
<dbReference type="GO" id="GO:0019521">
    <property type="term" value="P:D-gluconate metabolic process"/>
    <property type="evidence" value="ECO:0007669"/>
    <property type="project" value="UniProtKB-KW"/>
</dbReference>
<evidence type="ECO:0000256" key="5">
    <source>
        <dbReference type="ARBA" id="ARBA00022741"/>
    </source>
</evidence>
<dbReference type="PANTHER" id="PTHR43442">
    <property type="entry name" value="GLUCONOKINASE-RELATED"/>
    <property type="match status" value="1"/>
</dbReference>
<evidence type="ECO:0000256" key="9">
    <source>
        <dbReference type="ARBA" id="ARBA00048090"/>
    </source>
</evidence>
<evidence type="ECO:0000256" key="2">
    <source>
        <dbReference type="ARBA" id="ARBA00008420"/>
    </source>
</evidence>
<dbReference type="PANTHER" id="PTHR43442:SF3">
    <property type="entry name" value="GLUCONOKINASE-RELATED"/>
    <property type="match status" value="1"/>
</dbReference>
<dbReference type="FunFam" id="3.40.50.300:FF:000522">
    <property type="entry name" value="Gluconokinase"/>
    <property type="match status" value="1"/>
</dbReference>
<dbReference type="EC" id="2.7.1.12" evidence="3 10"/>
<protein>
    <recommendedName>
        <fullName evidence="3 10">Gluconokinase</fullName>
        <ecNumber evidence="3 10">2.7.1.12</ecNumber>
    </recommendedName>
</protein>
<evidence type="ECO:0000256" key="10">
    <source>
        <dbReference type="RuleBase" id="RU363066"/>
    </source>
</evidence>
<dbReference type="GO" id="GO:0046316">
    <property type="term" value="F:gluconokinase activity"/>
    <property type="evidence" value="ECO:0007669"/>
    <property type="project" value="UniProtKB-EC"/>
</dbReference>
<gene>
    <name evidence="11" type="ORF">C7V51_02180</name>
</gene>
<comment type="similarity">
    <text evidence="2 10">Belongs to the gluconokinase GntK/GntV family.</text>
</comment>
<comment type="pathway">
    <text evidence="1">Carbohydrate acid metabolism.</text>
</comment>
<dbReference type="InterPro" id="IPR027417">
    <property type="entry name" value="P-loop_NTPase"/>
</dbReference>
<evidence type="ECO:0000256" key="8">
    <source>
        <dbReference type="ARBA" id="ARBA00023064"/>
    </source>
</evidence>
<dbReference type="GO" id="GO:0005524">
    <property type="term" value="F:ATP binding"/>
    <property type="evidence" value="ECO:0007669"/>
    <property type="project" value="UniProtKB-KW"/>
</dbReference>
<dbReference type="AlphaFoldDB" id="A0AAD1EL85"/>
<comment type="catalytic activity">
    <reaction evidence="9 10">
        <text>D-gluconate + ATP = 6-phospho-D-gluconate + ADP + H(+)</text>
        <dbReference type="Rhea" id="RHEA:19433"/>
        <dbReference type="ChEBI" id="CHEBI:15378"/>
        <dbReference type="ChEBI" id="CHEBI:18391"/>
        <dbReference type="ChEBI" id="CHEBI:30616"/>
        <dbReference type="ChEBI" id="CHEBI:58759"/>
        <dbReference type="ChEBI" id="CHEBI:456216"/>
        <dbReference type="EC" id="2.7.1.12"/>
    </reaction>
</comment>
<evidence type="ECO:0000256" key="7">
    <source>
        <dbReference type="ARBA" id="ARBA00022840"/>
    </source>
</evidence>
<dbReference type="EMBL" id="CP028130">
    <property type="protein sequence ID" value="AZZ54822.1"/>
    <property type="molecule type" value="Genomic_DNA"/>
</dbReference>
<proteinExistence type="inferred from homology"/>
<dbReference type="CDD" id="cd02021">
    <property type="entry name" value="GntK"/>
    <property type="match status" value="1"/>
</dbReference>
<reference evidence="11 12" key="1">
    <citation type="submission" date="2018-03" db="EMBL/GenBank/DDBJ databases">
        <title>Bacteriophage NCPPB3778 and a type I-E CRISPR drive the evolution of the US Biological Select Agent, Rathayibacter toxicus.</title>
        <authorList>
            <person name="Davis E.W.II."/>
            <person name="Tabima J.F."/>
            <person name="Weisberg A.J."/>
            <person name="Dantas Lopes L."/>
            <person name="Wiseman M.S."/>
            <person name="Wiseman M.S."/>
            <person name="Pupko T."/>
            <person name="Belcher M.S."/>
            <person name="Sechler A.J."/>
            <person name="Tancos M.A."/>
            <person name="Schroeder B.K."/>
            <person name="Murray T.D."/>
            <person name="Luster D.G."/>
            <person name="Schneider W.L."/>
            <person name="Rogers E."/>
            <person name="Andreote F.D."/>
            <person name="Grunwald N.J."/>
            <person name="Putnam M.L."/>
            <person name="Chang J.H."/>
        </authorList>
    </citation>
    <scope>NUCLEOTIDE SEQUENCE [LARGE SCALE GENOMIC DNA]</scope>
    <source>
        <strain evidence="11 12">NCCPB 2253</strain>
    </source>
</reference>
<sequence length="176" mass="18916">MPALPTAPARAVVVMGVSGSGKSTVASLLADRLGWEFLEGDGLHPAANVEKMHAGIPLSDEDRAPWLAEIARVVDERIRAGRPVVVTCSALRRRYRDVLRRDDLVFAHLAGSRDRISGRLAARVGHFMPTTLLDSQFGALEPLGDDEAHVTVDVGRPPEQEVAEILDRLGLSPATG</sequence>